<keyword evidence="2" id="KW-1133">Transmembrane helix</keyword>
<evidence type="ECO:0000313" key="4">
    <source>
        <dbReference type="Proteomes" id="UP000285023"/>
    </source>
</evidence>
<evidence type="ECO:0000313" key="3">
    <source>
        <dbReference type="EMBL" id="RIX27314.1"/>
    </source>
</evidence>
<evidence type="ECO:0000256" key="2">
    <source>
        <dbReference type="SAM" id="Phobius"/>
    </source>
</evidence>
<organism evidence="3 4">
    <name type="scientific">Sphingomonas edaphi</name>
    <dbReference type="NCBI Taxonomy" id="2315689"/>
    <lineage>
        <taxon>Bacteria</taxon>
        <taxon>Pseudomonadati</taxon>
        <taxon>Pseudomonadota</taxon>
        <taxon>Alphaproteobacteria</taxon>
        <taxon>Sphingomonadales</taxon>
        <taxon>Sphingomonadaceae</taxon>
        <taxon>Sphingomonas</taxon>
    </lineage>
</organism>
<dbReference type="EMBL" id="QXTF01000003">
    <property type="protein sequence ID" value="RIX27314.1"/>
    <property type="molecule type" value="Genomic_DNA"/>
</dbReference>
<keyword evidence="2" id="KW-0812">Transmembrane</keyword>
<keyword evidence="2" id="KW-0472">Membrane</keyword>
<dbReference type="AlphaFoldDB" id="A0A418PYU9"/>
<proteinExistence type="predicted"/>
<comment type="caution">
    <text evidence="3">The sequence shown here is derived from an EMBL/GenBank/DDBJ whole genome shotgun (WGS) entry which is preliminary data.</text>
</comment>
<dbReference type="OrthoDB" id="7583372at2"/>
<reference evidence="3 4" key="1">
    <citation type="submission" date="2018-09" db="EMBL/GenBank/DDBJ databases">
        <title>Sphingomonas sp. DAC4.</title>
        <authorList>
            <person name="Seo T."/>
        </authorList>
    </citation>
    <scope>NUCLEOTIDE SEQUENCE [LARGE SCALE GENOMIC DNA]</scope>
    <source>
        <strain evidence="3 4">DAC4</strain>
    </source>
</reference>
<name>A0A418PYU9_9SPHN</name>
<feature type="region of interest" description="Disordered" evidence="1">
    <location>
        <begin position="70"/>
        <end position="102"/>
    </location>
</feature>
<dbReference type="Proteomes" id="UP000285023">
    <property type="component" value="Unassembled WGS sequence"/>
</dbReference>
<dbReference type="RefSeq" id="WP_119533467.1">
    <property type="nucleotide sequence ID" value="NZ_QXTF01000003.1"/>
</dbReference>
<keyword evidence="4" id="KW-1185">Reference proteome</keyword>
<evidence type="ECO:0000256" key="1">
    <source>
        <dbReference type="SAM" id="MobiDB-lite"/>
    </source>
</evidence>
<gene>
    <name evidence="3" type="ORF">D3M59_09690</name>
</gene>
<sequence length="102" mass="11871">MLNFTTDQWIIVLLVFVLGLLVGGFLFSGGGRKWKQRYNSEVDRRTELERVHAEREKEWRERDSLRAAALKGDRNRDGVVDDRDADGVPDRRDADPDDSRRI</sequence>
<protein>
    <submittedName>
        <fullName evidence="3">Uncharacterized protein</fullName>
    </submittedName>
</protein>
<accession>A0A418PYU9</accession>
<feature type="transmembrane region" description="Helical" evidence="2">
    <location>
        <begin position="6"/>
        <end position="27"/>
    </location>
</feature>